<dbReference type="EMBL" id="JAODOR010000005">
    <property type="protein sequence ID" value="MCT9001804.1"/>
    <property type="molecule type" value="Genomic_DNA"/>
</dbReference>
<keyword evidence="2" id="KW-1185">Reference proteome</keyword>
<sequence length="1977" mass="201479">MNRRRTAVGLSAAVAAIALVAGVSIAWPGLDAQETPVQTASAWVLQADGLRYARVNSAIGELDTVRAVSNPSRIAGATTGAYMFTDSDSKVIRIDDAAPVDLDADGLKAASSAPPGTDEVDYAGDFVAYRTDAGAVYAGRLSTGSLTRIEPRVSPSDAPEDAPAYTSDAIAINADGLLMSYSAADETVARVDVTNAEVRGIDPAPVTFSAPVVTAAGEQWVVIDTSSGLYLPRGADAIASAGTSGTVAVARSDADADAFYIADASGLVRIAPDGAAAERVFGDSTTSRGTAARPVVRGGTVYAAWLPEGAGPGTLWSSADGDVPLDYAGLSLGAQRRPVFTDAGNTLLLNDARSGWVWSAPSGALLPSTQNWDIDDRVETAAEVSDDEPPPVIDPRPPVAVDDAFGVRPGALVSLPVLLNDHDPNEDVLAIDPASVTGLDPGFGVLTTTDDRQRLAVRVAADAAGAATFTYAVTDGTTADGLLSPPATVTLTVADEADNAAPAWCAVELCQQTWPRPDVARGGTLTLPVLGDWVDPEGDPLLLLSASDASGSGQVAATPEGNVVYQHSDTGAEGEQLVSIVLTVGDARGATATRTLVVRVVDDPQPTLQSFAVLDTAGARVSVDVAPHVTGTAGDISVSSARVLDDAGATATVVGGSTAFDFTAPAAGSYRVAVTVSAAGQEVTGTVRITLLPADAPADLSTAPVVAFVRPQADATVDVFAAVSNPTGRVLLLSDIVRHPAAGASMDADAVGQSQLRVSGTTATGDSGLLGTVTYRVSDGTEDTGSSVIGEATVYLLPVASEQAPIAVDDSVVVRVGSQVDIPVLANDISSSGTRPRLDPESIVSSSAEVLAFASGEVLRYLAPPEPGQYSIQYRAFTTGAPDLGDQATVHVRAVADDTNREPLPPSLSGRVLSGLTTSIAVDGFGMDPDGDVVRLATIVDQPARGSAAISADGTSIVYTSVAGDTGQVEFRYRVVDTFGAAGDGRVRIGILGGDADPSPITYTDYVHVQAGADSIIRVDPLANDLDPTQGTLTLTGVRPDVPEVAEDGTASVEYARLSERIVSVTEDTVTIAAGAAPGTMTFLYDVESSSGNTARGLLVVRVVAQRVPDFPVVDDTVLRAQDREDLRTGVEVLSGKVLWSGGDASALTIALWGDPEGVRVSGSRIRGDVGEEARLIAFSVTGETATGPVTTYAFLRVPAASEVTVSLRPGVAPVQVGEGQDVTFDLSDYVSQPRGSVLEVGDPVRASGARTTGVCARESGTTLRYTAGTGAPWNDGCLVSVRIAGQSAWTVLSVPVVVTPIDPQPVVSAAAYEIAPGERHTVDLGTITTWQGTPEPIVYRVSGEAASFDVAVTGATLTIDARDAAVPGTVESVSIEVASHAGVTPARVTLRVGAAPSTLPQGGAVQQQCSQASGSSCAIDVIGAPGEVNPLPSTPLTLVAASSASACVGVSFSVASATRVIASWTDDAPGATCVASFTVRDAQGRQSAAARNGRITLDLQGFPKAPASITQSAYANGTLTLRIDTGAASSAAPAITGFEVRQAGAVVATCTPQGICPAITAPNGDQRTYEAVAVNAVGPSRTSVRTVAWAYDPPAAPTSVSAAPVATAGEGGVAAITMRGVDAADTGALQVASPAGETVSVAVSPTQTEATLPSFRVGSNTATTVTVTPVSRFDVPPGLGGPAIESVTVSAHGIGAPLAPALTLTAVNTGNGRAEVTAVGTAASGGDGSTLRYGIVPDGTACVVSENGSRAVFSNLPDGRQYTFVLCVESWFDGTMFGRVTTSAEVRAAQNGAAPRNYTFVVGPTARVADGRATWTIDSTPTSPERPPESNVAVFDRFPTGVFDSDPRIRVRYEHTAGWWQSAWGEVTPARGSAPYQVQARWSLGACTGGSLLEPSGTSTDGRASISFPTDAITYTDANGEVLPTDGDPLRVPDAAVRVTGVGVRVDWPAWNLDSAIAEMSATCTPLPQPPTEPAP</sequence>
<reference evidence="1 2" key="1">
    <citation type="journal article" date="2024" name="Int. J. Syst. Evol. Microbiol.">
        <title>Microbacterium memoriense sp. nov., a member of the Actinomycetota from marine beach sediment of the north coast of Portugal.</title>
        <authorList>
            <person name="Santos J.D.N.D."/>
            <person name="Klimek D."/>
            <person name="Calusinska M."/>
            <person name="Lobo-da-Cunha A."/>
            <person name="Catita J."/>
            <person name="Goncalves H."/>
            <person name="Gonzalez I."/>
            <person name="Lage O.M."/>
        </authorList>
    </citation>
    <scope>NUCLEOTIDE SEQUENCE [LARGE SCALE GENOMIC DNA]</scope>
    <source>
        <strain evidence="1 2">PMIC_1C1B</strain>
    </source>
</reference>
<comment type="caution">
    <text evidence="1">The sequence shown here is derived from an EMBL/GenBank/DDBJ whole genome shotgun (WGS) entry which is preliminary data.</text>
</comment>
<proteinExistence type="predicted"/>
<dbReference type="Proteomes" id="UP001300496">
    <property type="component" value="Unassembled WGS sequence"/>
</dbReference>
<dbReference type="Gene3D" id="2.60.40.3440">
    <property type="match status" value="1"/>
</dbReference>
<accession>A0ABT2PB21</accession>
<protein>
    <submittedName>
        <fullName evidence="1">Ig-like domain-containing protein</fullName>
    </submittedName>
</protein>
<evidence type="ECO:0000313" key="2">
    <source>
        <dbReference type="Proteomes" id="UP001300496"/>
    </source>
</evidence>
<name>A0ABT2PB21_9MICO</name>
<dbReference type="SUPFAM" id="SSF69304">
    <property type="entry name" value="Tricorn protease N-terminal domain"/>
    <property type="match status" value="1"/>
</dbReference>
<evidence type="ECO:0000313" key="1">
    <source>
        <dbReference type="EMBL" id="MCT9001804.1"/>
    </source>
</evidence>
<dbReference type="RefSeq" id="WP_261606356.1">
    <property type="nucleotide sequence ID" value="NZ_JAODOR010000005.1"/>
</dbReference>
<organism evidence="1 2">
    <name type="scientific">Microbacterium memoriense</name>
    <dbReference type="NCBI Taxonomy" id="2978350"/>
    <lineage>
        <taxon>Bacteria</taxon>
        <taxon>Bacillati</taxon>
        <taxon>Actinomycetota</taxon>
        <taxon>Actinomycetes</taxon>
        <taxon>Micrococcales</taxon>
        <taxon>Microbacteriaceae</taxon>
        <taxon>Microbacterium</taxon>
    </lineage>
</organism>
<gene>
    <name evidence="1" type="ORF">N4R40_05440</name>
</gene>
<dbReference type="Pfam" id="PF17963">
    <property type="entry name" value="Big_9"/>
    <property type="match status" value="3"/>
</dbReference>